<dbReference type="InterPro" id="IPR029058">
    <property type="entry name" value="AB_hydrolase_fold"/>
</dbReference>
<dbReference type="Proteomes" id="UP000812966">
    <property type="component" value="Unassembled WGS sequence"/>
</dbReference>
<dbReference type="EMBL" id="JABELV010000180">
    <property type="protein sequence ID" value="KAG7528498.1"/>
    <property type="molecule type" value="Genomic_DNA"/>
</dbReference>
<dbReference type="SUPFAM" id="SSF53474">
    <property type="entry name" value="alpha/beta-Hydrolases"/>
    <property type="match status" value="1"/>
</dbReference>
<organism evidence="1 2">
    <name type="scientific">Filobasidium floriforme</name>
    <dbReference type="NCBI Taxonomy" id="5210"/>
    <lineage>
        <taxon>Eukaryota</taxon>
        <taxon>Fungi</taxon>
        <taxon>Dikarya</taxon>
        <taxon>Basidiomycota</taxon>
        <taxon>Agaricomycotina</taxon>
        <taxon>Tremellomycetes</taxon>
        <taxon>Filobasidiales</taxon>
        <taxon>Filobasidiaceae</taxon>
        <taxon>Filobasidium</taxon>
    </lineage>
</organism>
<comment type="caution">
    <text evidence="1">The sequence shown here is derived from an EMBL/GenBank/DDBJ whole genome shotgun (WGS) entry which is preliminary data.</text>
</comment>
<evidence type="ECO:0000313" key="1">
    <source>
        <dbReference type="EMBL" id="KAG7528498.1"/>
    </source>
</evidence>
<name>A0A8K0NQS0_9TREE</name>
<keyword evidence="2" id="KW-1185">Reference proteome</keyword>
<dbReference type="AlphaFoldDB" id="A0A8K0NQS0"/>
<reference evidence="1" key="1">
    <citation type="submission" date="2020-04" db="EMBL/GenBank/DDBJ databases">
        <title>Analysis of mating type loci in Filobasidium floriforme.</title>
        <authorList>
            <person name="Nowrousian M."/>
        </authorList>
    </citation>
    <scope>NUCLEOTIDE SEQUENCE</scope>
    <source>
        <strain evidence="1">CBS 6242</strain>
    </source>
</reference>
<protein>
    <submittedName>
        <fullName evidence="1">Uncharacterized protein</fullName>
    </submittedName>
</protein>
<gene>
    <name evidence="1" type="ORF">FFLO_06121</name>
</gene>
<evidence type="ECO:0000313" key="2">
    <source>
        <dbReference type="Proteomes" id="UP000812966"/>
    </source>
</evidence>
<sequence length="237" mass="26241">MQLRLEKRYKDREIVLVGDSAGGFLSLQLFVTLTNMACPGGDFDYAGQAELLERYSLDAIRSLRSLVTTVILFSAMTESDPPDEDRRIETDDPALRISMLRVVAKLWAYGVKAYPDRDFGIPTTMQEAQTYDLHPLNHPAHSPLAGIDSLARYMQADIASSPATIVHFCGTHDVLHPGNVRLHERLLALGPSIIETEFHSVSPSASGLGEPSKLNRTLETVSWAFPRVPRARLSARV</sequence>
<accession>A0A8K0NQS0</accession>
<proteinExistence type="predicted"/>
<dbReference type="Gene3D" id="3.40.50.1820">
    <property type="entry name" value="alpha/beta hydrolase"/>
    <property type="match status" value="1"/>
</dbReference>